<keyword evidence="7" id="KW-1185">Reference proteome</keyword>
<accession>A0A329RMI6</accession>
<dbReference type="EMBL" id="RCML01000783">
    <property type="protein sequence ID" value="KAG2969553.1"/>
    <property type="molecule type" value="Genomic_DNA"/>
</dbReference>
<evidence type="ECO:0000313" key="7">
    <source>
        <dbReference type="Proteomes" id="UP000251314"/>
    </source>
</evidence>
<dbReference type="VEuPathDB" id="FungiDB:PC110_g17637"/>
<dbReference type="Proteomes" id="UP000697107">
    <property type="component" value="Unassembled WGS sequence"/>
</dbReference>
<name>A0A329RMI6_9STRA</name>
<evidence type="ECO:0000313" key="6">
    <source>
        <dbReference type="EMBL" id="RAW25957.1"/>
    </source>
</evidence>
<evidence type="ECO:0000256" key="1">
    <source>
        <dbReference type="SAM" id="Phobius"/>
    </source>
</evidence>
<dbReference type="OrthoDB" id="10362899at2759"/>
<dbReference type="Proteomes" id="UP000736787">
    <property type="component" value="Unassembled WGS sequence"/>
</dbReference>
<evidence type="ECO:0000313" key="3">
    <source>
        <dbReference type="EMBL" id="KAG2897670.1"/>
    </source>
</evidence>
<sequence length="101" mass="10579">MGLEGRRVDAGEAAGVVPYSGGGGVGAVLGSSVLLYRLVRPGDSHGSVDVPVAAMSSLEVSSRLRLKPSLVPWCLLHLVFGGVFSSSLKSLIHRSFQCREE</sequence>
<evidence type="ECO:0000313" key="2">
    <source>
        <dbReference type="EMBL" id="KAG2857699.1"/>
    </source>
</evidence>
<dbReference type="Proteomes" id="UP000251314">
    <property type="component" value="Unassembled WGS sequence"/>
</dbReference>
<evidence type="ECO:0000313" key="4">
    <source>
        <dbReference type="EMBL" id="KAG2912450.1"/>
    </source>
</evidence>
<evidence type="ECO:0000313" key="5">
    <source>
        <dbReference type="EMBL" id="KAG2969553.1"/>
    </source>
</evidence>
<dbReference type="AlphaFoldDB" id="A0A329RMI6"/>
<proteinExistence type="predicted"/>
<dbReference type="EMBL" id="RCMG01000280">
    <property type="protein sequence ID" value="KAG2857699.1"/>
    <property type="molecule type" value="Genomic_DNA"/>
</dbReference>
<reference evidence="6 7" key="1">
    <citation type="submission" date="2018-01" db="EMBL/GenBank/DDBJ databases">
        <title>Draft genome of the strawberry crown rot pathogen Phytophthora cactorum.</title>
        <authorList>
            <person name="Armitage A.D."/>
            <person name="Lysoe E."/>
            <person name="Nellist C.F."/>
            <person name="Harrison R.J."/>
            <person name="Brurberg M.B."/>
        </authorList>
    </citation>
    <scope>NUCLEOTIDE SEQUENCE [LARGE SCALE GENOMIC DNA]</scope>
    <source>
        <strain evidence="6 7">10300</strain>
    </source>
</reference>
<reference evidence="2" key="2">
    <citation type="submission" date="2018-10" db="EMBL/GenBank/DDBJ databases">
        <title>Effector identification in a new, highly contiguous assembly of the strawberry crown rot pathogen Phytophthora cactorum.</title>
        <authorList>
            <person name="Armitage A.D."/>
            <person name="Nellist C.F."/>
            <person name="Bates H."/>
            <person name="Vickerstaff R.J."/>
            <person name="Harrison R.J."/>
        </authorList>
    </citation>
    <scope>NUCLEOTIDE SEQUENCE</scope>
    <source>
        <strain evidence="2">15-7</strain>
        <strain evidence="3">4032</strain>
        <strain evidence="4">4040</strain>
        <strain evidence="5">P415</strain>
    </source>
</reference>
<organism evidence="6 7">
    <name type="scientific">Phytophthora cactorum</name>
    <dbReference type="NCBI Taxonomy" id="29920"/>
    <lineage>
        <taxon>Eukaryota</taxon>
        <taxon>Sar</taxon>
        <taxon>Stramenopiles</taxon>
        <taxon>Oomycota</taxon>
        <taxon>Peronosporomycetes</taxon>
        <taxon>Peronosporales</taxon>
        <taxon>Peronosporaceae</taxon>
        <taxon>Phytophthora</taxon>
    </lineage>
</organism>
<keyword evidence="1" id="KW-1133">Transmembrane helix</keyword>
<comment type="caution">
    <text evidence="6">The sequence shown here is derived from an EMBL/GenBank/DDBJ whole genome shotgun (WGS) entry which is preliminary data.</text>
</comment>
<dbReference type="EMBL" id="RCMI01000788">
    <property type="protein sequence ID" value="KAG2897670.1"/>
    <property type="molecule type" value="Genomic_DNA"/>
</dbReference>
<gene>
    <name evidence="6" type="ORF">PC110_g17637</name>
    <name evidence="2" type="ORF">PC113_g10474</name>
    <name evidence="3" type="ORF">PC115_g17095</name>
    <name evidence="4" type="ORF">PC117_g18898</name>
    <name evidence="5" type="ORF">PC118_g17388</name>
</gene>
<keyword evidence="1" id="KW-0472">Membrane</keyword>
<dbReference type="EMBL" id="MJFZ01000695">
    <property type="protein sequence ID" value="RAW25957.1"/>
    <property type="molecule type" value="Genomic_DNA"/>
</dbReference>
<keyword evidence="1" id="KW-0812">Transmembrane</keyword>
<dbReference type="EMBL" id="RCMK01000786">
    <property type="protein sequence ID" value="KAG2912450.1"/>
    <property type="molecule type" value="Genomic_DNA"/>
</dbReference>
<dbReference type="Proteomes" id="UP000774804">
    <property type="component" value="Unassembled WGS sequence"/>
</dbReference>
<protein>
    <submittedName>
        <fullName evidence="6">Uncharacterized protein</fullName>
    </submittedName>
</protein>
<feature type="transmembrane region" description="Helical" evidence="1">
    <location>
        <begin position="70"/>
        <end position="92"/>
    </location>
</feature>
<dbReference type="Proteomes" id="UP000735874">
    <property type="component" value="Unassembled WGS sequence"/>
</dbReference>